<feature type="region of interest" description="Disordered" evidence="1">
    <location>
        <begin position="162"/>
        <end position="185"/>
    </location>
</feature>
<evidence type="ECO:0000256" key="2">
    <source>
        <dbReference type="SAM" id="Phobius"/>
    </source>
</evidence>
<proteinExistence type="predicted"/>
<dbReference type="RefSeq" id="WP_106714992.1">
    <property type="nucleotide sequence ID" value="NZ_JACHXT010000002.1"/>
</dbReference>
<dbReference type="EMBL" id="PGGN01000001">
    <property type="protein sequence ID" value="PSH59689.1"/>
    <property type="molecule type" value="Genomic_DNA"/>
</dbReference>
<comment type="caution">
    <text evidence="3">The sequence shown here is derived from an EMBL/GenBank/DDBJ whole genome shotgun (WGS) entry which is preliminary data.</text>
</comment>
<feature type="transmembrane region" description="Helical" evidence="2">
    <location>
        <begin position="139"/>
        <end position="156"/>
    </location>
</feature>
<sequence>MQEHNKNSTKPPRTHETGSDSGALSGSIETKPSLDNLKRKAADDLDTVKEKAKAQVRNVADKAEEVASEQKNIAARYAASLGSALQKVGTEMQKSDDATVGKYAKELGSTVQSFAKNIENRKLGDMAGMAEDFGRKQPLAFLGMAALAGLAASRFLTASAQKRSTSTASSNLRSDNSSSNYGGQR</sequence>
<evidence type="ECO:0000256" key="1">
    <source>
        <dbReference type="SAM" id="MobiDB-lite"/>
    </source>
</evidence>
<dbReference type="Proteomes" id="UP000241158">
    <property type="component" value="Unassembled WGS sequence"/>
</dbReference>
<feature type="compositionally biased region" description="Polar residues" evidence="1">
    <location>
        <begin position="19"/>
        <end position="30"/>
    </location>
</feature>
<protein>
    <submittedName>
        <fullName evidence="3">Nutrient deprivation-induced protein</fullName>
    </submittedName>
</protein>
<evidence type="ECO:0000313" key="3">
    <source>
        <dbReference type="EMBL" id="PSH59689.1"/>
    </source>
</evidence>
<keyword evidence="2" id="KW-1133">Transmembrane helix</keyword>
<feature type="region of interest" description="Disordered" evidence="1">
    <location>
        <begin position="1"/>
        <end position="47"/>
    </location>
</feature>
<keyword evidence="2" id="KW-0472">Membrane</keyword>
<dbReference type="OrthoDB" id="7889162at2"/>
<evidence type="ECO:0000313" key="4">
    <source>
        <dbReference type="Proteomes" id="UP000241158"/>
    </source>
</evidence>
<keyword evidence="4" id="KW-1185">Reference proteome</keyword>
<feature type="compositionally biased region" description="Basic and acidic residues" evidence="1">
    <location>
        <begin position="36"/>
        <end position="47"/>
    </location>
</feature>
<gene>
    <name evidence="3" type="ORF">CU100_02655</name>
</gene>
<organism evidence="3 4">
    <name type="scientific">Phyllobacterium endophyticum</name>
    <dbReference type="NCBI Taxonomy" id="1149773"/>
    <lineage>
        <taxon>Bacteria</taxon>
        <taxon>Pseudomonadati</taxon>
        <taxon>Pseudomonadota</taxon>
        <taxon>Alphaproteobacteria</taxon>
        <taxon>Hyphomicrobiales</taxon>
        <taxon>Phyllobacteriaceae</taxon>
        <taxon>Phyllobacterium</taxon>
    </lineage>
</organism>
<dbReference type="Gene3D" id="1.20.120.20">
    <property type="entry name" value="Apolipoprotein"/>
    <property type="match status" value="1"/>
</dbReference>
<keyword evidence="2" id="KW-0812">Transmembrane</keyword>
<accession>A0A2P7AZP4</accession>
<feature type="compositionally biased region" description="Low complexity" evidence="1">
    <location>
        <begin position="166"/>
        <end position="185"/>
    </location>
</feature>
<dbReference type="AlphaFoldDB" id="A0A2P7AZP4"/>
<reference evidence="3" key="1">
    <citation type="submission" date="2017-11" db="EMBL/GenBank/DDBJ databases">
        <authorList>
            <person name="Han C.G."/>
        </authorList>
    </citation>
    <scope>NUCLEOTIDE SEQUENCE [LARGE SCALE GENOMIC DNA]</scope>
    <source>
        <strain evidence="3">PEPV15</strain>
    </source>
</reference>
<name>A0A2P7AZP4_9HYPH</name>